<dbReference type="PANTHER" id="PTHR12215">
    <property type="entry name" value="PHOSPHOPANTETHEINE TRANSFERASE"/>
    <property type="match status" value="1"/>
</dbReference>
<evidence type="ECO:0000259" key="3">
    <source>
        <dbReference type="Pfam" id="PF01648"/>
    </source>
</evidence>
<dbReference type="GO" id="GO:0008897">
    <property type="term" value="F:holo-[acyl-carrier-protein] synthase activity"/>
    <property type="evidence" value="ECO:0007669"/>
    <property type="project" value="InterPro"/>
</dbReference>
<dbReference type="PANTHER" id="PTHR12215:SF10">
    <property type="entry name" value="L-AMINOADIPATE-SEMIALDEHYDE DEHYDROGENASE-PHOSPHOPANTETHEINYL TRANSFERASE"/>
    <property type="match status" value="1"/>
</dbReference>
<keyword evidence="6" id="KW-1185">Reference proteome</keyword>
<gene>
    <name evidence="5" type="ORF">HUG20_17425</name>
</gene>
<evidence type="ECO:0000313" key="6">
    <source>
        <dbReference type="Proteomes" id="UP000595349"/>
    </source>
</evidence>
<organism evidence="5 6">
    <name type="scientific">Salicibibacter cibi</name>
    <dbReference type="NCBI Taxonomy" id="2743001"/>
    <lineage>
        <taxon>Bacteria</taxon>
        <taxon>Bacillati</taxon>
        <taxon>Bacillota</taxon>
        <taxon>Bacilli</taxon>
        <taxon>Bacillales</taxon>
        <taxon>Bacillaceae</taxon>
        <taxon>Salicibibacter</taxon>
    </lineage>
</organism>
<dbReference type="Pfam" id="PF22624">
    <property type="entry name" value="AASDHPPT_N"/>
    <property type="match status" value="1"/>
</dbReference>
<dbReference type="Proteomes" id="UP000595349">
    <property type="component" value="Chromosome"/>
</dbReference>
<evidence type="ECO:0000313" key="5">
    <source>
        <dbReference type="EMBL" id="QQK81517.1"/>
    </source>
</evidence>
<dbReference type="KEGG" id="scib:HUG20_17425"/>
<sequence>MTIELYTCSFPRHYSQHHLSITVDKLPKISQEKIKRFHYLEDAYRSALGETLVLHLLEKKYGATVRKGIRKEITEYGKPYFPQYPLFHYNQSHAGEWVACGLYHQEIGVDVECIQPIDKNILKSCFTSSERSFIFHADDSDAAACQVWSMKESYVKAEGRGLFLPVDSFEVLPTGEGYFMVQQKSDTGRDQEAYGCSYPLQEGYQLSVCALGAVRSDFPSTVIFQDIEHIC</sequence>
<feature type="domain" description="4'-phosphopantetheinyl transferase N-terminal" evidence="4">
    <location>
        <begin position="15"/>
        <end position="99"/>
    </location>
</feature>
<reference evidence="5 6" key="1">
    <citation type="submission" date="2020-06" db="EMBL/GenBank/DDBJ databases">
        <title>Genomic analysis of Salicibibacter sp. NKC21-4.</title>
        <authorList>
            <person name="Oh Y.J."/>
        </authorList>
    </citation>
    <scope>NUCLEOTIDE SEQUENCE [LARGE SCALE GENOMIC DNA]</scope>
    <source>
        <strain evidence="5 6">NKC21-4</strain>
    </source>
</reference>
<dbReference type="InterPro" id="IPR055066">
    <property type="entry name" value="AASDHPPT_N"/>
</dbReference>
<dbReference type="AlphaFoldDB" id="A0A7T6ZDQ8"/>
<dbReference type="InterPro" id="IPR037143">
    <property type="entry name" value="4-PPantetheinyl_Trfase_dom_sf"/>
</dbReference>
<feature type="domain" description="4'-phosphopantetheinyl transferase" evidence="3">
    <location>
        <begin position="107"/>
        <end position="209"/>
    </location>
</feature>
<evidence type="ECO:0000259" key="4">
    <source>
        <dbReference type="Pfam" id="PF22624"/>
    </source>
</evidence>
<dbReference type="GO" id="GO:0019878">
    <property type="term" value="P:lysine biosynthetic process via aminoadipic acid"/>
    <property type="evidence" value="ECO:0007669"/>
    <property type="project" value="TreeGrafter"/>
</dbReference>
<evidence type="ECO:0000256" key="2">
    <source>
        <dbReference type="ARBA" id="ARBA00022679"/>
    </source>
</evidence>
<protein>
    <submittedName>
        <fullName evidence="5">4'-phosphopantetheinyl transferase superfamily protein</fullName>
    </submittedName>
</protein>
<dbReference type="EMBL" id="CP054706">
    <property type="protein sequence ID" value="QQK81517.1"/>
    <property type="molecule type" value="Genomic_DNA"/>
</dbReference>
<dbReference type="Gene3D" id="3.90.470.20">
    <property type="entry name" value="4'-phosphopantetheinyl transferase domain"/>
    <property type="match status" value="2"/>
</dbReference>
<accession>A0A7T6ZDQ8</accession>
<keyword evidence="2 5" id="KW-0808">Transferase</keyword>
<dbReference type="InterPro" id="IPR008278">
    <property type="entry name" value="4-PPantetheinyl_Trfase_dom"/>
</dbReference>
<comment type="similarity">
    <text evidence="1">Belongs to the P-Pant transferase superfamily. Gsp/Sfp/HetI/AcpT family.</text>
</comment>
<dbReference type="SUPFAM" id="SSF56214">
    <property type="entry name" value="4'-phosphopantetheinyl transferase"/>
    <property type="match status" value="2"/>
</dbReference>
<dbReference type="RefSeq" id="WP_200085943.1">
    <property type="nucleotide sequence ID" value="NZ_CP054706.1"/>
</dbReference>
<evidence type="ECO:0000256" key="1">
    <source>
        <dbReference type="ARBA" id="ARBA00010990"/>
    </source>
</evidence>
<dbReference type="Pfam" id="PF01648">
    <property type="entry name" value="ACPS"/>
    <property type="match status" value="1"/>
</dbReference>
<dbReference type="GO" id="GO:0005829">
    <property type="term" value="C:cytosol"/>
    <property type="evidence" value="ECO:0007669"/>
    <property type="project" value="TreeGrafter"/>
</dbReference>
<name>A0A7T6ZDQ8_9BACI</name>
<dbReference type="InterPro" id="IPR050559">
    <property type="entry name" value="P-Pant_transferase_sf"/>
</dbReference>
<proteinExistence type="inferred from homology"/>
<dbReference type="GO" id="GO:0000287">
    <property type="term" value="F:magnesium ion binding"/>
    <property type="evidence" value="ECO:0007669"/>
    <property type="project" value="InterPro"/>
</dbReference>